<evidence type="ECO:0000313" key="2">
    <source>
        <dbReference type="EMBL" id="RKQ85576.1"/>
    </source>
</evidence>
<name>A0A660KVZ4_9BACL</name>
<dbReference type="Pfam" id="PF01248">
    <property type="entry name" value="Ribosomal_L7Ae"/>
    <property type="match status" value="1"/>
</dbReference>
<sequence length="85" mass="9087">MAYDELRRASRRIVGAKAVRRALEAGGVRLVVVARDAEEHVIAPIVALARRTGVPIELVDSMVELGRASGIDVGASVVALPREEE</sequence>
<keyword evidence="2" id="KW-0689">Ribosomal protein</keyword>
<keyword evidence="2" id="KW-0687">Ribonucleoprotein</keyword>
<dbReference type="GO" id="GO:0005840">
    <property type="term" value="C:ribosome"/>
    <property type="evidence" value="ECO:0007669"/>
    <property type="project" value="UniProtKB-KW"/>
</dbReference>
<accession>A0A660KVZ4</accession>
<dbReference type="Gene3D" id="3.30.1330.30">
    <property type="match status" value="1"/>
</dbReference>
<evidence type="ECO:0000313" key="3">
    <source>
        <dbReference type="Proteomes" id="UP000267019"/>
    </source>
</evidence>
<dbReference type="AlphaFoldDB" id="A0A660KVZ4"/>
<dbReference type="EMBL" id="RBIJ01000002">
    <property type="protein sequence ID" value="RKQ85576.1"/>
    <property type="molecule type" value="Genomic_DNA"/>
</dbReference>
<dbReference type="Proteomes" id="UP000267019">
    <property type="component" value="Unassembled WGS sequence"/>
</dbReference>
<keyword evidence="3" id="KW-1185">Reference proteome</keyword>
<proteinExistence type="predicted"/>
<feature type="domain" description="Ribosomal protein eL8/eL30/eS12/Gadd45" evidence="1">
    <location>
        <begin position="7"/>
        <end position="80"/>
    </location>
</feature>
<gene>
    <name evidence="2" type="ORF">C7438_0980</name>
</gene>
<reference evidence="2 3" key="1">
    <citation type="submission" date="2018-10" db="EMBL/GenBank/DDBJ databases">
        <title>Genomic Encyclopedia of Type Strains, Phase IV (KMG-IV): sequencing the most valuable type-strain genomes for metagenomic binning, comparative biology and taxonomic classification.</title>
        <authorList>
            <person name="Goeker M."/>
        </authorList>
    </citation>
    <scope>NUCLEOTIDE SEQUENCE [LARGE SCALE GENOMIC DNA]</scope>
    <source>
        <strain evidence="2 3">DSM 22653</strain>
    </source>
</reference>
<dbReference type="InterPro" id="IPR004038">
    <property type="entry name" value="Ribosomal_eL8/eL30/eS12/Gad45"/>
</dbReference>
<dbReference type="RefSeq" id="WP_170143571.1">
    <property type="nucleotide sequence ID" value="NZ_RBIJ01000002.1"/>
</dbReference>
<comment type="caution">
    <text evidence="2">The sequence shown here is derived from an EMBL/GenBank/DDBJ whole genome shotgun (WGS) entry which is preliminary data.</text>
</comment>
<dbReference type="SUPFAM" id="SSF55315">
    <property type="entry name" value="L30e-like"/>
    <property type="match status" value="1"/>
</dbReference>
<protein>
    <submittedName>
        <fullName evidence="2">LSU ribosomal protein L7AE</fullName>
    </submittedName>
</protein>
<dbReference type="InterPro" id="IPR029064">
    <property type="entry name" value="Ribosomal_eL30-like_sf"/>
</dbReference>
<evidence type="ECO:0000259" key="1">
    <source>
        <dbReference type="Pfam" id="PF01248"/>
    </source>
</evidence>
<organism evidence="2 3">
    <name type="scientific">Brockia lithotrophica</name>
    <dbReference type="NCBI Taxonomy" id="933949"/>
    <lineage>
        <taxon>Bacteria</taxon>
        <taxon>Bacillati</taxon>
        <taxon>Bacillota</taxon>
        <taxon>Bacilli</taxon>
        <taxon>Bacillales</taxon>
        <taxon>Bacillales Family X. Incertae Sedis</taxon>
        <taxon>Brockia</taxon>
    </lineage>
</organism>